<reference evidence="6" key="1">
    <citation type="submission" date="2022-10" db="EMBL/GenBank/DDBJ databases">
        <title>Chryseobacterium babae sp. nov. isolated from the gut of the beetle Oryctes rhinoceros, and Chryseobacterium kimseyorum sp. nov., isolated from a stick insect rearing cage.</title>
        <authorList>
            <person name="Shelomi M."/>
            <person name="Han C.-J."/>
            <person name="Chen W.-M."/>
            <person name="Chen H.-K."/>
            <person name="Liaw S.-J."/>
            <person name="Muhle E."/>
            <person name="Clermont D."/>
        </authorList>
    </citation>
    <scope>NUCLEOTIDE SEQUENCE</scope>
    <source>
        <strain evidence="6">09-1422</strain>
    </source>
</reference>
<protein>
    <recommendedName>
        <fullName evidence="2">protein-glutamate methylesterase</fullName>
        <ecNumber evidence="2">3.1.1.61</ecNumber>
    </recommendedName>
</protein>
<comment type="catalytic activity">
    <reaction evidence="3">
        <text>[protein]-L-glutamate 5-O-methyl ester + H2O = L-glutamyl-[protein] + methanol + H(+)</text>
        <dbReference type="Rhea" id="RHEA:23236"/>
        <dbReference type="Rhea" id="RHEA-COMP:10208"/>
        <dbReference type="Rhea" id="RHEA-COMP:10311"/>
        <dbReference type="ChEBI" id="CHEBI:15377"/>
        <dbReference type="ChEBI" id="CHEBI:15378"/>
        <dbReference type="ChEBI" id="CHEBI:17790"/>
        <dbReference type="ChEBI" id="CHEBI:29973"/>
        <dbReference type="ChEBI" id="CHEBI:82795"/>
        <dbReference type="EC" id="3.1.1.61"/>
    </reaction>
</comment>
<feature type="domain" description="CheB-type methylesterase" evidence="5">
    <location>
        <begin position="4"/>
        <end position="190"/>
    </location>
</feature>
<dbReference type="InterPro" id="IPR000673">
    <property type="entry name" value="Sig_transdc_resp-reg_Me-estase"/>
</dbReference>
<dbReference type="SUPFAM" id="SSF52738">
    <property type="entry name" value="Methylesterase CheB, C-terminal domain"/>
    <property type="match status" value="1"/>
</dbReference>
<feature type="active site" evidence="4">
    <location>
        <position position="136"/>
    </location>
</feature>
<feature type="active site" evidence="4">
    <location>
        <position position="43"/>
    </location>
</feature>
<evidence type="ECO:0000313" key="6">
    <source>
        <dbReference type="EMBL" id="MCW3169978.1"/>
    </source>
</evidence>
<name>A0ABT3I1R2_9FLAO</name>
<evidence type="ECO:0000313" key="7">
    <source>
        <dbReference type="Proteomes" id="UP001163731"/>
    </source>
</evidence>
<keyword evidence="4" id="KW-0145">Chemotaxis</keyword>
<evidence type="ECO:0000256" key="2">
    <source>
        <dbReference type="ARBA" id="ARBA00039140"/>
    </source>
</evidence>
<dbReference type="PROSITE" id="PS50122">
    <property type="entry name" value="CHEB"/>
    <property type="match status" value="1"/>
</dbReference>
<dbReference type="PANTHER" id="PTHR42872:SF3">
    <property type="entry name" value="PROTEIN-GLUTAMATE METHYLESTERASE_PROTEIN-GLUTAMINE GLUTAMINASE 1"/>
    <property type="match status" value="1"/>
</dbReference>
<keyword evidence="7" id="KW-1185">Reference proteome</keyword>
<dbReference type="EMBL" id="JAPDHW010000012">
    <property type="protein sequence ID" value="MCW3169978.1"/>
    <property type="molecule type" value="Genomic_DNA"/>
</dbReference>
<proteinExistence type="predicted"/>
<gene>
    <name evidence="6" type="ORF">OMO38_15750</name>
</gene>
<accession>A0ABT3I1R2</accession>
<organism evidence="6 7">
    <name type="scientific">Chryseobacterium kimseyorum</name>
    <dbReference type="NCBI Taxonomy" id="2984028"/>
    <lineage>
        <taxon>Bacteria</taxon>
        <taxon>Pseudomonadati</taxon>
        <taxon>Bacteroidota</taxon>
        <taxon>Flavobacteriia</taxon>
        <taxon>Flavobacteriales</taxon>
        <taxon>Weeksellaceae</taxon>
        <taxon>Chryseobacterium group</taxon>
        <taxon>Chryseobacterium</taxon>
    </lineage>
</organism>
<dbReference type="Proteomes" id="UP001163731">
    <property type="component" value="Unassembled WGS sequence"/>
</dbReference>
<dbReference type="PANTHER" id="PTHR42872">
    <property type="entry name" value="PROTEIN-GLUTAMATE METHYLESTERASE/PROTEIN-GLUTAMINE GLUTAMINASE"/>
    <property type="match status" value="1"/>
</dbReference>
<feature type="active site" evidence="4">
    <location>
        <position position="16"/>
    </location>
</feature>
<evidence type="ECO:0000256" key="1">
    <source>
        <dbReference type="ARBA" id="ARBA00022801"/>
    </source>
</evidence>
<dbReference type="RefSeq" id="WP_264751146.1">
    <property type="nucleotide sequence ID" value="NZ_JAPDHW010000012.1"/>
</dbReference>
<evidence type="ECO:0000256" key="3">
    <source>
        <dbReference type="ARBA" id="ARBA00048267"/>
    </source>
</evidence>
<dbReference type="EC" id="3.1.1.61" evidence="2"/>
<evidence type="ECO:0000256" key="4">
    <source>
        <dbReference type="PROSITE-ProRule" id="PRU00050"/>
    </source>
</evidence>
<sequence length="190" mass="21328">MKTQMSHNELIVIGGSAGSLQVIMETIKKLDENIRFPVILVVHRKAYSTSILPTLLQQFTSMNVYEIEDKTELQKNGIYIVPADYHLLFENKTTVSLDSSEKMNYSRPSIDVTFKSAAETFGENVTGVLLSGANADGVEGLKYIKKNKGQVWIQNPETAEVDYMPRQAVEQVSYDLLIEPKDLAELINQL</sequence>
<dbReference type="InterPro" id="IPR035909">
    <property type="entry name" value="CheB_C"/>
</dbReference>
<dbReference type="Gene3D" id="3.40.50.180">
    <property type="entry name" value="Methylesterase CheB, C-terminal domain"/>
    <property type="match status" value="1"/>
</dbReference>
<keyword evidence="1 4" id="KW-0378">Hydrolase</keyword>
<dbReference type="CDD" id="cd16433">
    <property type="entry name" value="CheB"/>
    <property type="match status" value="1"/>
</dbReference>
<evidence type="ECO:0000259" key="5">
    <source>
        <dbReference type="PROSITE" id="PS50122"/>
    </source>
</evidence>
<comment type="caution">
    <text evidence="6">The sequence shown here is derived from an EMBL/GenBank/DDBJ whole genome shotgun (WGS) entry which is preliminary data.</text>
</comment>
<dbReference type="Pfam" id="PF01339">
    <property type="entry name" value="CheB_methylest"/>
    <property type="match status" value="1"/>
</dbReference>